<sequence>MAATTACSIKATAVMCLLWMVFLSASATGRWRRRNLAAEQKALQEVGTYGNADELEADETKLSDYKVYVQHIMVQFEAIYANLESKLSLGFHPVNGRDLEELRELEILVTTEKFPWLQTPPQDLVLGSFRRKYPKYIELFEKCVSLYKKYMENMAVMTEGAVGRQEYNAGNSEQPNLDEEALQAAFNKVGTFRASKDLSSDFISYVNRMTTKFQAIYANLQPMLSKGIYPLDEKDFMNLRHLRKLVTTERLPWKQFKEPYASSWEKEYNEYSGLLYNCVSLFDTHMVNVVCQLGGMWRDLEEKVRLGEYLENDPHMEIMQRIIQNEQYIWEAVPKDWTHPYSHSRSPNFVPYSYRCRNGYTVLNIYKNKHKDRSNSTPRLPQSTMDSATQGTTNHGKEGSAVSGGVAEPIASNQQWPPATNDGNAGTSHGSTYADRSEFGYIPGFDLGQPDDTTTMRHYADPSGYGISTEYYHAYTGDDSSIEGTTSFAHESPMDTARQGTTNHGKEGSAVSGGVAEPIASNQQWPPATNDANGNKRLAFKYYIRHMMTHFEAIYANLESKLSPGFYPASKTDLKELRNLQILVTMEKFPWPQTLPEELGFGSIRWKYPKYIVLFENCVSLYRKYMENTAVMIKKAIKKVEESVYADNNLGDDPDMQTIRRIVLNEIEIWGGDPLSWETPAILSQSKELRHLRHRCNRGRLLINLHDEKHKHRSYSTPRLPQSPIDSATQGTSNHGDENIPDSSLGRPDDTTMRRYDPSEYDTSQNLQHDYHPLCFGGYRSTETTTPGPSSEYARTGTPYLPTPHDHTGLFSPYPGIDTPYLPTPHDHTGLFSPYPGIDTPYPPTPHDPC</sequence>
<dbReference type="VEuPathDB" id="FungiDB:SeMB42_g05120"/>
<dbReference type="EMBL" id="QEAN01000232">
    <property type="protein sequence ID" value="TPX42439.1"/>
    <property type="molecule type" value="Genomic_DNA"/>
</dbReference>
<evidence type="ECO:0000256" key="2">
    <source>
        <dbReference type="SAM" id="SignalP"/>
    </source>
</evidence>
<dbReference type="Proteomes" id="UP000317494">
    <property type="component" value="Unassembled WGS sequence"/>
</dbReference>
<feature type="compositionally biased region" description="Polar residues" evidence="1">
    <location>
        <begin position="411"/>
        <end position="431"/>
    </location>
</feature>
<dbReference type="AlphaFoldDB" id="A0A507CTG3"/>
<comment type="caution">
    <text evidence="3">The sequence shown here is derived from an EMBL/GenBank/DDBJ whole genome shotgun (WGS) entry which is preliminary data.</text>
</comment>
<feature type="chain" id="PRO_5021375785" evidence="2">
    <location>
        <begin position="28"/>
        <end position="850"/>
    </location>
</feature>
<accession>A0A507CTG3</accession>
<feature type="region of interest" description="Disordered" evidence="1">
    <location>
        <begin position="483"/>
        <end position="513"/>
    </location>
</feature>
<feature type="region of interest" description="Disordered" evidence="1">
    <location>
        <begin position="707"/>
        <end position="796"/>
    </location>
</feature>
<feature type="compositionally biased region" description="Polar residues" evidence="1">
    <location>
        <begin position="375"/>
        <end position="394"/>
    </location>
</feature>
<reference evidence="3 4" key="1">
    <citation type="journal article" date="2019" name="Sci. Rep.">
        <title>Comparative genomics of chytrid fungi reveal insights into the obligate biotrophic and pathogenic lifestyle of Synchytrium endobioticum.</title>
        <authorList>
            <person name="van de Vossenberg B.T.L.H."/>
            <person name="Warris S."/>
            <person name="Nguyen H.D.T."/>
            <person name="van Gent-Pelzer M.P.E."/>
            <person name="Joly D.L."/>
            <person name="van de Geest H.C."/>
            <person name="Bonants P.J.M."/>
            <person name="Smith D.S."/>
            <person name="Levesque C.A."/>
            <person name="van der Lee T.A.J."/>
        </authorList>
    </citation>
    <scope>NUCLEOTIDE SEQUENCE [LARGE SCALE GENOMIC DNA]</scope>
    <source>
        <strain evidence="3 4">MB42</strain>
    </source>
</reference>
<keyword evidence="4" id="KW-1185">Reference proteome</keyword>
<feature type="signal peptide" evidence="2">
    <location>
        <begin position="1"/>
        <end position="27"/>
    </location>
</feature>
<protein>
    <submittedName>
        <fullName evidence="3">Uncharacterized protein</fullName>
    </submittedName>
</protein>
<organism evidence="3 4">
    <name type="scientific">Synchytrium endobioticum</name>
    <dbReference type="NCBI Taxonomy" id="286115"/>
    <lineage>
        <taxon>Eukaryota</taxon>
        <taxon>Fungi</taxon>
        <taxon>Fungi incertae sedis</taxon>
        <taxon>Chytridiomycota</taxon>
        <taxon>Chytridiomycota incertae sedis</taxon>
        <taxon>Chytridiomycetes</taxon>
        <taxon>Synchytriales</taxon>
        <taxon>Synchytriaceae</taxon>
        <taxon>Synchytrium</taxon>
    </lineage>
</organism>
<evidence type="ECO:0000256" key="1">
    <source>
        <dbReference type="SAM" id="MobiDB-lite"/>
    </source>
</evidence>
<feature type="compositionally biased region" description="Low complexity" evidence="1">
    <location>
        <begin position="781"/>
        <end position="792"/>
    </location>
</feature>
<proteinExistence type="predicted"/>
<gene>
    <name evidence="3" type="ORF">SeMB42_g05120</name>
</gene>
<feature type="compositionally biased region" description="Polar residues" evidence="1">
    <location>
        <begin position="715"/>
        <end position="734"/>
    </location>
</feature>
<evidence type="ECO:0000313" key="3">
    <source>
        <dbReference type="EMBL" id="TPX42439.1"/>
    </source>
</evidence>
<feature type="region of interest" description="Disordered" evidence="1">
    <location>
        <begin position="367"/>
        <end position="435"/>
    </location>
</feature>
<name>A0A507CTG3_9FUNG</name>
<evidence type="ECO:0000313" key="4">
    <source>
        <dbReference type="Proteomes" id="UP000317494"/>
    </source>
</evidence>
<keyword evidence="2" id="KW-0732">Signal</keyword>
<feature type="compositionally biased region" description="Basic and acidic residues" evidence="1">
    <location>
        <begin position="747"/>
        <end position="758"/>
    </location>
</feature>